<keyword evidence="2" id="KW-0472">Membrane</keyword>
<evidence type="ECO:0000256" key="1">
    <source>
        <dbReference type="SAM" id="MobiDB-lite"/>
    </source>
</evidence>
<name>A0ABY6I890_STRPE</name>
<feature type="region of interest" description="Disordered" evidence="1">
    <location>
        <begin position="63"/>
        <end position="94"/>
    </location>
</feature>
<keyword evidence="2" id="KW-1133">Transmembrane helix</keyword>
<feature type="compositionally biased region" description="Pro residues" evidence="1">
    <location>
        <begin position="66"/>
        <end position="75"/>
    </location>
</feature>
<dbReference type="EMBL" id="CP107567">
    <property type="protein sequence ID" value="UYQ62194.1"/>
    <property type="molecule type" value="Genomic_DNA"/>
</dbReference>
<feature type="compositionally biased region" description="Basic and acidic residues" evidence="1">
    <location>
        <begin position="1"/>
        <end position="18"/>
    </location>
</feature>
<dbReference type="RefSeq" id="WP_264243432.1">
    <property type="nucleotide sequence ID" value="NZ_CP107567.1"/>
</dbReference>
<sequence>MNEDDMRLREALRREADTVPHGPAPVEEVLCRGRTARRRRTAGLAGTATAAAALLAFAAVGGPSPAREPAPPATAPPATVLPAPDPPAVSTVRPYRPVPLGHGHSMALLPDGRQNYVVGTGDIRASVEQARQYAGDSIRPNSLSSGLSTGAGHPLFQGAFRADSVPARMEVRLDSGERLPAPVLRLPGPVDWGAYYAFGDASHGIEGWTVTAYAADGSVLLEQRFGRFGR</sequence>
<keyword evidence="2" id="KW-0812">Transmembrane</keyword>
<protein>
    <recommendedName>
        <fullName evidence="5">Tat pathway signal sequence domain protein</fullName>
    </recommendedName>
</protein>
<reference evidence="3" key="1">
    <citation type="submission" date="2022-10" db="EMBL/GenBank/DDBJ databases">
        <title>Cytochrome P450 Catalyzes Benzene Ring Formation in the Biosynthesis of Trialkyl-Substituted Aromatic Polyketides.</title>
        <authorList>
            <person name="Zhao E."/>
            <person name="Ge H."/>
        </authorList>
    </citation>
    <scope>NUCLEOTIDE SEQUENCE</scope>
    <source>
        <strain evidence="3">NA0869</strain>
    </source>
</reference>
<feature type="region of interest" description="Disordered" evidence="1">
    <location>
        <begin position="1"/>
        <end position="25"/>
    </location>
</feature>
<evidence type="ECO:0000256" key="2">
    <source>
        <dbReference type="SAM" id="Phobius"/>
    </source>
</evidence>
<evidence type="ECO:0000313" key="3">
    <source>
        <dbReference type="EMBL" id="UYQ62194.1"/>
    </source>
</evidence>
<accession>A0ABY6I890</accession>
<gene>
    <name evidence="3" type="ORF">OGH68_12345</name>
</gene>
<organism evidence="3 4">
    <name type="scientific">Streptomyces peucetius</name>
    <dbReference type="NCBI Taxonomy" id="1950"/>
    <lineage>
        <taxon>Bacteria</taxon>
        <taxon>Bacillati</taxon>
        <taxon>Actinomycetota</taxon>
        <taxon>Actinomycetes</taxon>
        <taxon>Kitasatosporales</taxon>
        <taxon>Streptomycetaceae</taxon>
        <taxon>Streptomyces</taxon>
    </lineage>
</organism>
<dbReference type="Proteomes" id="UP001163878">
    <property type="component" value="Chromosome"/>
</dbReference>
<keyword evidence="4" id="KW-1185">Reference proteome</keyword>
<feature type="transmembrane region" description="Helical" evidence="2">
    <location>
        <begin position="42"/>
        <end position="62"/>
    </location>
</feature>
<evidence type="ECO:0008006" key="5">
    <source>
        <dbReference type="Google" id="ProtNLM"/>
    </source>
</evidence>
<evidence type="ECO:0000313" key="4">
    <source>
        <dbReference type="Proteomes" id="UP001163878"/>
    </source>
</evidence>
<proteinExistence type="predicted"/>